<comment type="caution">
    <text evidence="2">The sequence shown here is derived from an EMBL/GenBank/DDBJ whole genome shotgun (WGS) entry which is preliminary data.</text>
</comment>
<evidence type="ECO:0000313" key="2">
    <source>
        <dbReference type="EMBL" id="EPR66130.1"/>
    </source>
</evidence>
<accession>S7V7E0</accession>
<evidence type="ECO:0000313" key="3">
    <source>
        <dbReference type="Proteomes" id="UP000014974"/>
    </source>
</evidence>
<sequence>MRALSNTPDKPDSSPPRQEGMSANFNTLQCFRTLSKKSNGVVELKPNFILM</sequence>
<dbReference type="Proteomes" id="UP000014974">
    <property type="component" value="Unassembled WGS sequence"/>
</dbReference>
<feature type="region of interest" description="Disordered" evidence="1">
    <location>
        <begin position="1"/>
        <end position="24"/>
    </location>
</feature>
<protein>
    <submittedName>
        <fullName evidence="2">Uncharacterized protein</fullName>
    </submittedName>
</protein>
<dbReference type="AlphaFoldDB" id="S7V7E0"/>
<gene>
    <name evidence="2" type="ORF">ADICYQ_4828</name>
</gene>
<organism evidence="2 3">
    <name type="scientific">Cyclobacterium qasimii M12-11B</name>
    <dbReference type="NCBI Taxonomy" id="641524"/>
    <lineage>
        <taxon>Bacteria</taxon>
        <taxon>Pseudomonadati</taxon>
        <taxon>Bacteroidota</taxon>
        <taxon>Cytophagia</taxon>
        <taxon>Cytophagales</taxon>
        <taxon>Cyclobacteriaceae</taxon>
        <taxon>Cyclobacterium</taxon>
    </lineage>
</organism>
<name>S7V7E0_9BACT</name>
<proteinExistence type="predicted"/>
<dbReference type="EMBL" id="ATNM01000156">
    <property type="protein sequence ID" value="EPR66130.1"/>
    <property type="molecule type" value="Genomic_DNA"/>
</dbReference>
<reference evidence="2 3" key="1">
    <citation type="journal article" date="2013" name="Genome Announc.">
        <title>Draft Genome Sequence of Cyclobacterium qasimii Strain M12-11BT, Isolated from Arctic Marine Sediment.</title>
        <authorList>
            <person name="Shivaji S."/>
            <person name="Ara S."/>
            <person name="Singh A."/>
            <person name="Kumar Pinnaka A."/>
        </authorList>
    </citation>
    <scope>NUCLEOTIDE SEQUENCE [LARGE SCALE GENOMIC DNA]</scope>
    <source>
        <strain evidence="2 3">M12-11B</strain>
    </source>
</reference>
<evidence type="ECO:0000256" key="1">
    <source>
        <dbReference type="SAM" id="MobiDB-lite"/>
    </source>
</evidence>